<evidence type="ECO:0000313" key="1">
    <source>
        <dbReference type="EMBL" id="OXR42455.1"/>
    </source>
</evidence>
<name>A0A231H0P6_9NOCA</name>
<reference evidence="1 2" key="1">
    <citation type="submission" date="2017-07" db="EMBL/GenBank/DDBJ databases">
        <title>First draft Genome Sequence of Nocardia cerradoensis isolated from human infection.</title>
        <authorList>
            <person name="Carrasco G."/>
        </authorList>
    </citation>
    <scope>NUCLEOTIDE SEQUENCE [LARGE SCALE GENOMIC DNA]</scope>
    <source>
        <strain evidence="1 2">CNM20130759</strain>
    </source>
</reference>
<evidence type="ECO:0000313" key="2">
    <source>
        <dbReference type="Proteomes" id="UP000215506"/>
    </source>
</evidence>
<accession>A0A231H0P6</accession>
<sequence length="128" mass="14209">MYEQLTARLDESYTRFATGERVTRIREHTFTVVPPAECSHRKGETICAECADLWQIDYDFDDPFPFPRVTDRWTVRDLVNSGGLNVGATLNMADTDTSAIVTGTGGLMLPDGRVFDNPSAAANAVYEQ</sequence>
<protein>
    <submittedName>
        <fullName evidence="1">Uncharacterized protein</fullName>
    </submittedName>
</protein>
<organism evidence="1 2">
    <name type="scientific">Nocardia cerradoensis</name>
    <dbReference type="NCBI Taxonomy" id="85688"/>
    <lineage>
        <taxon>Bacteria</taxon>
        <taxon>Bacillati</taxon>
        <taxon>Actinomycetota</taxon>
        <taxon>Actinomycetes</taxon>
        <taxon>Mycobacteriales</taxon>
        <taxon>Nocardiaceae</taxon>
        <taxon>Nocardia</taxon>
    </lineage>
</organism>
<comment type="caution">
    <text evidence="1">The sequence shown here is derived from an EMBL/GenBank/DDBJ whole genome shotgun (WGS) entry which is preliminary data.</text>
</comment>
<gene>
    <name evidence="1" type="ORF">B7C42_05657</name>
</gene>
<proteinExistence type="predicted"/>
<keyword evidence="2" id="KW-1185">Reference proteome</keyword>
<dbReference type="AlphaFoldDB" id="A0A231H0P6"/>
<dbReference type="EMBL" id="NGAF01000014">
    <property type="protein sequence ID" value="OXR42455.1"/>
    <property type="molecule type" value="Genomic_DNA"/>
</dbReference>
<dbReference type="Proteomes" id="UP000215506">
    <property type="component" value="Unassembled WGS sequence"/>
</dbReference>
<dbReference type="RefSeq" id="WP_064911060.1">
    <property type="nucleotide sequence ID" value="NZ_NGAF01000014.1"/>
</dbReference>